<organism evidence="2 3">
    <name type="scientific">Tamilnaduibacter salinus</name>
    <dbReference type="NCBI Taxonomy" id="1484056"/>
    <lineage>
        <taxon>Bacteria</taxon>
        <taxon>Pseudomonadati</taxon>
        <taxon>Pseudomonadota</taxon>
        <taxon>Gammaproteobacteria</taxon>
        <taxon>Pseudomonadales</taxon>
        <taxon>Marinobacteraceae</taxon>
        <taxon>Tamilnaduibacter</taxon>
    </lineage>
</organism>
<name>A0A2U1CW01_9GAMM</name>
<dbReference type="Pfam" id="PF13729">
    <property type="entry name" value="TraF_2"/>
    <property type="match status" value="1"/>
</dbReference>
<dbReference type="RefSeq" id="WP_243402423.1">
    <property type="nucleotide sequence ID" value="NZ_QEKQ01000006.1"/>
</dbReference>
<evidence type="ECO:0000313" key="2">
    <source>
        <dbReference type="EMBL" id="PVY75871.1"/>
    </source>
</evidence>
<gene>
    <name evidence="2" type="ORF">C8D92_106131</name>
</gene>
<dbReference type="InterPro" id="IPR032811">
    <property type="entry name" value="Put_conjugal_transfer"/>
</dbReference>
<keyword evidence="1" id="KW-0732">Signal</keyword>
<dbReference type="AlphaFoldDB" id="A0A2U1CW01"/>
<proteinExistence type="predicted"/>
<comment type="caution">
    <text evidence="2">The sequence shown here is derived from an EMBL/GenBank/DDBJ whole genome shotgun (WGS) entry which is preliminary data.</text>
</comment>
<dbReference type="EMBL" id="QEKQ01000006">
    <property type="protein sequence ID" value="PVY75871.1"/>
    <property type="molecule type" value="Genomic_DNA"/>
</dbReference>
<reference evidence="2 3" key="1">
    <citation type="submission" date="2018-04" db="EMBL/GenBank/DDBJ databases">
        <title>Genomic Encyclopedia of Type Strains, Phase IV (KMG-IV): sequencing the most valuable type-strain genomes for metagenomic binning, comparative biology and taxonomic classification.</title>
        <authorList>
            <person name="Goeker M."/>
        </authorList>
    </citation>
    <scope>NUCLEOTIDE SEQUENCE [LARGE SCALE GENOMIC DNA]</scope>
    <source>
        <strain evidence="2 3">DSM 28688</strain>
    </source>
</reference>
<evidence type="ECO:0000313" key="3">
    <source>
        <dbReference type="Proteomes" id="UP000245887"/>
    </source>
</evidence>
<evidence type="ECO:0000256" key="1">
    <source>
        <dbReference type="SAM" id="SignalP"/>
    </source>
</evidence>
<protein>
    <submittedName>
        <fullName evidence="2">F plasmid transfer operon protein TraF</fullName>
    </submittedName>
</protein>
<sequence>MRRLPLTTAVSLTLCASTALAGPQAFSSARSFAMGGTGVAIAHPGGAGTSNPAMLAANHHEWSDDFAMVLPSVNARFADDEETVDQIDRIQETIDAFQQAQSNNNVSGARQNAGQLRDQLNAFDRDTVRVDAGLGLALAVPSPNFAVGFFANGNLRATARGEFDESDEALLATLENGTPTELATADLDQDLQSRGKVLASAVSEAGISFARSIELSNGEQLQLGVSPKFVQLRTFQYTETVSGFDDDNFDAEDAETTKNRLNVDLGAAYSFGQQKQWKAGAVVKNLVPMELDSARSKPLLEQQRTLEVGPLITTGVSHIGQHHVVTAELDLTKNEAFGYEDDTQWLALGAEFDAWRFAQLRAGLRHNLASNGDSNGIAEDTQATFGIGLSPFGAHLELAGLISDTEKGASIELGTAF</sequence>
<dbReference type="Gene3D" id="2.40.160.60">
    <property type="entry name" value="Outer membrane protein transport protein (OMPP1/FadL/TodX)"/>
    <property type="match status" value="1"/>
</dbReference>
<feature type="signal peptide" evidence="1">
    <location>
        <begin position="1"/>
        <end position="21"/>
    </location>
</feature>
<dbReference type="Proteomes" id="UP000245887">
    <property type="component" value="Unassembled WGS sequence"/>
</dbReference>
<accession>A0A2U1CW01</accession>
<feature type="chain" id="PRO_5015630901" evidence="1">
    <location>
        <begin position="22"/>
        <end position="417"/>
    </location>
</feature>